<feature type="transmembrane region" description="Helical" evidence="1">
    <location>
        <begin position="141"/>
        <end position="164"/>
    </location>
</feature>
<dbReference type="Proteomes" id="UP000177690">
    <property type="component" value="Unassembled WGS sequence"/>
</dbReference>
<feature type="transmembrane region" description="Helical" evidence="1">
    <location>
        <begin position="102"/>
        <end position="121"/>
    </location>
</feature>
<organism evidence="2 3">
    <name type="scientific">Candidatus Harrisonbacteria bacterium RIFCSPLOWO2_02_FULL_41_13b</name>
    <dbReference type="NCBI Taxonomy" id="1798409"/>
    <lineage>
        <taxon>Bacteria</taxon>
        <taxon>Candidatus Harrisoniibacteriota</taxon>
    </lineage>
</organism>
<evidence type="ECO:0000313" key="2">
    <source>
        <dbReference type="EMBL" id="OGY66863.1"/>
    </source>
</evidence>
<evidence type="ECO:0000256" key="1">
    <source>
        <dbReference type="SAM" id="Phobius"/>
    </source>
</evidence>
<keyword evidence="1" id="KW-0812">Transmembrane</keyword>
<proteinExistence type="predicted"/>
<dbReference type="EMBL" id="MHJL01000034">
    <property type="protein sequence ID" value="OGY66863.1"/>
    <property type="molecule type" value="Genomic_DNA"/>
</dbReference>
<feature type="transmembrane region" description="Helical" evidence="1">
    <location>
        <begin position="20"/>
        <end position="38"/>
    </location>
</feature>
<dbReference type="STRING" id="1798409.A3I24_04210"/>
<reference evidence="2 3" key="1">
    <citation type="journal article" date="2016" name="Nat. Commun.">
        <title>Thousands of microbial genomes shed light on interconnected biogeochemical processes in an aquifer system.</title>
        <authorList>
            <person name="Anantharaman K."/>
            <person name="Brown C.T."/>
            <person name="Hug L.A."/>
            <person name="Sharon I."/>
            <person name="Castelle C.J."/>
            <person name="Probst A.J."/>
            <person name="Thomas B.C."/>
            <person name="Singh A."/>
            <person name="Wilkins M.J."/>
            <person name="Karaoz U."/>
            <person name="Brodie E.L."/>
            <person name="Williams K.H."/>
            <person name="Hubbard S.S."/>
            <person name="Banfield J.F."/>
        </authorList>
    </citation>
    <scope>NUCLEOTIDE SEQUENCE [LARGE SCALE GENOMIC DNA]</scope>
</reference>
<evidence type="ECO:0000313" key="3">
    <source>
        <dbReference type="Proteomes" id="UP000177690"/>
    </source>
</evidence>
<accession>A0A1G1ZQ90</accession>
<dbReference type="AlphaFoldDB" id="A0A1G1ZQ90"/>
<protein>
    <submittedName>
        <fullName evidence="2">Uncharacterized protein</fullName>
    </submittedName>
</protein>
<comment type="caution">
    <text evidence="2">The sequence shown here is derived from an EMBL/GenBank/DDBJ whole genome shotgun (WGS) entry which is preliminary data.</text>
</comment>
<gene>
    <name evidence="2" type="ORF">A3I24_04210</name>
</gene>
<sequence>MNLKSQIVQDQNQEQKTNNALVKLIVLGAISLAPAYFFGYALSNLFAATSLGMLILAFAAGVIFLALFVIHNLLIQQFWLFAAIAAGEALVMLAGFYQKLSLWNGGGALGLFVFLLLGYYFGSQEANNVFKIRLSQLGPVIAGRALTALAILTAVAYLGTVNFFQPDTVRQFILGIVKPIQPLVTEIVGNIVPGAGSLVQTNKFFSAEAMADLIYQSTASKIFLLPKIYQDLIVAAVGLLIFLTIKGFSPLIRVLVIPVALAFYQFLRAFGFFHIELESRSKEVIKV</sequence>
<feature type="transmembrane region" description="Helical" evidence="1">
    <location>
        <begin position="228"/>
        <end position="245"/>
    </location>
</feature>
<keyword evidence="1" id="KW-1133">Transmembrane helix</keyword>
<feature type="transmembrane region" description="Helical" evidence="1">
    <location>
        <begin position="45"/>
        <end position="70"/>
    </location>
</feature>
<name>A0A1G1ZQ90_9BACT</name>
<keyword evidence="1" id="KW-0472">Membrane</keyword>
<feature type="transmembrane region" description="Helical" evidence="1">
    <location>
        <begin position="251"/>
        <end position="273"/>
    </location>
</feature>